<evidence type="ECO:0000313" key="2">
    <source>
        <dbReference type="EMBL" id="ORZ40686.1"/>
    </source>
</evidence>
<accession>A0A1Y2I1D4</accession>
<evidence type="ECO:0000313" key="3">
    <source>
        <dbReference type="Proteomes" id="UP000193411"/>
    </source>
</evidence>
<dbReference type="EMBL" id="MCFL01000002">
    <property type="protein sequence ID" value="ORZ40686.1"/>
    <property type="molecule type" value="Genomic_DNA"/>
</dbReference>
<sequence length="152" mass="15064">MTAKFTTLATATSASSVEASPAAVYIDLAQRITNGDGAGPITAAIDPMGTGQSFPVNVPVTQQCNPRCVLRITQPTGFGSCGVLTTGGQGAGNDGGQQPAPAPGQGQVPDQPDQGAADGQKQAPVAGGANKQAPRRGMNGTAKQSAKKSMSV</sequence>
<organism evidence="2 3">
    <name type="scientific">Catenaria anguillulae PL171</name>
    <dbReference type="NCBI Taxonomy" id="765915"/>
    <lineage>
        <taxon>Eukaryota</taxon>
        <taxon>Fungi</taxon>
        <taxon>Fungi incertae sedis</taxon>
        <taxon>Blastocladiomycota</taxon>
        <taxon>Blastocladiomycetes</taxon>
        <taxon>Blastocladiales</taxon>
        <taxon>Catenariaceae</taxon>
        <taxon>Catenaria</taxon>
    </lineage>
</organism>
<keyword evidence="3" id="KW-1185">Reference proteome</keyword>
<reference evidence="2 3" key="1">
    <citation type="submission" date="2016-07" db="EMBL/GenBank/DDBJ databases">
        <title>Pervasive Adenine N6-methylation of Active Genes in Fungi.</title>
        <authorList>
            <consortium name="DOE Joint Genome Institute"/>
            <person name="Mondo S.J."/>
            <person name="Dannebaum R.O."/>
            <person name="Kuo R.C."/>
            <person name="Labutti K."/>
            <person name="Haridas S."/>
            <person name="Kuo A."/>
            <person name="Salamov A."/>
            <person name="Ahrendt S.R."/>
            <person name="Lipzen A."/>
            <person name="Sullivan W."/>
            <person name="Andreopoulos W.B."/>
            <person name="Clum A."/>
            <person name="Lindquist E."/>
            <person name="Daum C."/>
            <person name="Ramamoorthy G.K."/>
            <person name="Gryganskyi A."/>
            <person name="Culley D."/>
            <person name="Magnuson J.K."/>
            <person name="James T.Y."/>
            <person name="O'Malley M.A."/>
            <person name="Stajich J.E."/>
            <person name="Spatafora J.W."/>
            <person name="Visel A."/>
            <person name="Grigoriev I.V."/>
        </authorList>
    </citation>
    <scope>NUCLEOTIDE SEQUENCE [LARGE SCALE GENOMIC DNA]</scope>
    <source>
        <strain evidence="2 3">PL171</strain>
    </source>
</reference>
<evidence type="ECO:0000256" key="1">
    <source>
        <dbReference type="SAM" id="MobiDB-lite"/>
    </source>
</evidence>
<dbReference type="Proteomes" id="UP000193411">
    <property type="component" value="Unassembled WGS sequence"/>
</dbReference>
<name>A0A1Y2I1D4_9FUNG</name>
<gene>
    <name evidence="2" type="ORF">BCR44DRAFT_71794</name>
</gene>
<dbReference type="OrthoDB" id="3241054at2759"/>
<feature type="region of interest" description="Disordered" evidence="1">
    <location>
        <begin position="80"/>
        <end position="152"/>
    </location>
</feature>
<proteinExistence type="predicted"/>
<dbReference type="AlphaFoldDB" id="A0A1Y2I1D4"/>
<protein>
    <submittedName>
        <fullName evidence="2">Uncharacterized protein</fullName>
    </submittedName>
</protein>
<feature type="compositionally biased region" description="Gly residues" evidence="1">
    <location>
        <begin position="85"/>
        <end position="95"/>
    </location>
</feature>
<feature type="compositionally biased region" description="Polar residues" evidence="1">
    <location>
        <begin position="141"/>
        <end position="152"/>
    </location>
</feature>
<feature type="compositionally biased region" description="Low complexity" evidence="1">
    <location>
        <begin position="96"/>
        <end position="116"/>
    </location>
</feature>
<comment type="caution">
    <text evidence="2">The sequence shown here is derived from an EMBL/GenBank/DDBJ whole genome shotgun (WGS) entry which is preliminary data.</text>
</comment>